<sequence length="310" mass="36669">WDALEYHEEWRVYKYPMNKGKLTTALYKQLDWFKNEGSEEEKKSAERMLNQFKVRPRFCELYDGCGRKHGGLRFLPMYGLRFHPVAKQTTRLRLLSGDGLRFRRNPFMNLQECIDGCIHDFWIKAMAERQASLKELKVDAEVRGLKAEQRLTIATVATKQVEEYALSTTLDVHTEQRIEKRPLYTEPTTDDEEFDEESMFFEPSNITKIQEIVAETIERTIDDGWEVKLLKWQQHALKQLINGVQYPSEQSIYNILCASSIFYFQQERRPTYTGFLTTNEIADIRSHVLSKFEIIEIPDRVKEYVKENKK</sequence>
<dbReference type="OrthoDB" id="2362571at2759"/>
<gene>
    <name evidence="1" type="ORF">AGERDE_LOCUS12443</name>
</gene>
<name>A0A9N9EHM7_9GLOM</name>
<protein>
    <submittedName>
        <fullName evidence="1">3239_t:CDS:1</fullName>
    </submittedName>
</protein>
<dbReference type="AlphaFoldDB" id="A0A9N9EHM7"/>
<organism evidence="1 2">
    <name type="scientific">Ambispora gerdemannii</name>
    <dbReference type="NCBI Taxonomy" id="144530"/>
    <lineage>
        <taxon>Eukaryota</taxon>
        <taxon>Fungi</taxon>
        <taxon>Fungi incertae sedis</taxon>
        <taxon>Mucoromycota</taxon>
        <taxon>Glomeromycotina</taxon>
        <taxon>Glomeromycetes</taxon>
        <taxon>Archaeosporales</taxon>
        <taxon>Ambisporaceae</taxon>
        <taxon>Ambispora</taxon>
    </lineage>
</organism>
<comment type="caution">
    <text evidence="1">The sequence shown here is derived from an EMBL/GenBank/DDBJ whole genome shotgun (WGS) entry which is preliminary data.</text>
</comment>
<proteinExistence type="predicted"/>
<accession>A0A9N9EHM7</accession>
<evidence type="ECO:0000313" key="1">
    <source>
        <dbReference type="EMBL" id="CAG8675465.1"/>
    </source>
</evidence>
<feature type="non-terminal residue" evidence="1">
    <location>
        <position position="310"/>
    </location>
</feature>
<keyword evidence="2" id="KW-1185">Reference proteome</keyword>
<evidence type="ECO:0000313" key="2">
    <source>
        <dbReference type="Proteomes" id="UP000789831"/>
    </source>
</evidence>
<dbReference type="EMBL" id="CAJVPL010008752">
    <property type="protein sequence ID" value="CAG8675465.1"/>
    <property type="molecule type" value="Genomic_DNA"/>
</dbReference>
<dbReference type="Proteomes" id="UP000789831">
    <property type="component" value="Unassembled WGS sequence"/>
</dbReference>
<reference evidence="1" key="1">
    <citation type="submission" date="2021-06" db="EMBL/GenBank/DDBJ databases">
        <authorList>
            <person name="Kallberg Y."/>
            <person name="Tangrot J."/>
            <person name="Rosling A."/>
        </authorList>
    </citation>
    <scope>NUCLEOTIDE SEQUENCE</scope>
    <source>
        <strain evidence="1">MT106</strain>
    </source>
</reference>
<feature type="non-terminal residue" evidence="1">
    <location>
        <position position="1"/>
    </location>
</feature>